<dbReference type="PANTHER" id="PTHR48107">
    <property type="entry name" value="NADPH-DEPENDENT ALDEHYDE REDUCTASE-LIKE PROTEIN, CHLOROPLASTIC-RELATED"/>
    <property type="match status" value="1"/>
</dbReference>
<dbReference type="EMBL" id="SEKV01000140">
    <property type="protein sequence ID" value="TFY63139.1"/>
    <property type="molecule type" value="Genomic_DNA"/>
</dbReference>
<dbReference type="FunFam" id="3.40.50.720:FF:000084">
    <property type="entry name" value="Short-chain dehydrogenase reductase"/>
    <property type="match status" value="1"/>
</dbReference>
<dbReference type="Pfam" id="PF13561">
    <property type="entry name" value="adh_short_C2"/>
    <property type="match status" value="1"/>
</dbReference>
<dbReference type="PRINTS" id="PR00081">
    <property type="entry name" value="GDHRDH"/>
</dbReference>
<organism evidence="4 5">
    <name type="scientific">Rhodofomes roseus</name>
    <dbReference type="NCBI Taxonomy" id="34475"/>
    <lineage>
        <taxon>Eukaryota</taxon>
        <taxon>Fungi</taxon>
        <taxon>Dikarya</taxon>
        <taxon>Basidiomycota</taxon>
        <taxon>Agaricomycotina</taxon>
        <taxon>Agaricomycetes</taxon>
        <taxon>Polyporales</taxon>
        <taxon>Rhodofomes</taxon>
    </lineage>
</organism>
<protein>
    <recommendedName>
        <fullName evidence="6">NAD(P)-binding protein</fullName>
    </recommendedName>
</protein>
<proteinExistence type="inferred from homology"/>
<gene>
    <name evidence="4" type="ORF">EVJ58_g3423</name>
</gene>
<dbReference type="PROSITE" id="PS00061">
    <property type="entry name" value="ADH_SHORT"/>
    <property type="match status" value="1"/>
</dbReference>
<dbReference type="AlphaFoldDB" id="A0A4Y9YQ19"/>
<evidence type="ECO:0000313" key="5">
    <source>
        <dbReference type="Proteomes" id="UP000298390"/>
    </source>
</evidence>
<comment type="caution">
    <text evidence="4">The sequence shown here is derived from an EMBL/GenBank/DDBJ whole genome shotgun (WGS) entry which is preliminary data.</text>
</comment>
<comment type="similarity">
    <text evidence="1">Belongs to the short-chain dehydrogenases/reductases (SDR) family.</text>
</comment>
<evidence type="ECO:0008006" key="6">
    <source>
        <dbReference type="Google" id="ProtNLM"/>
    </source>
</evidence>
<dbReference type="InterPro" id="IPR036291">
    <property type="entry name" value="NAD(P)-bd_dom_sf"/>
</dbReference>
<reference evidence="4 5" key="1">
    <citation type="submission" date="2019-01" db="EMBL/GenBank/DDBJ databases">
        <title>Genome sequencing of the rare red list fungi Fomitopsis rosea.</title>
        <authorList>
            <person name="Buettner E."/>
            <person name="Kellner H."/>
        </authorList>
    </citation>
    <scope>NUCLEOTIDE SEQUENCE [LARGE SCALE GENOMIC DNA]</scope>
    <source>
        <strain evidence="4 5">DSM 105464</strain>
    </source>
</reference>
<dbReference type="GO" id="GO:0016614">
    <property type="term" value="F:oxidoreductase activity, acting on CH-OH group of donors"/>
    <property type="evidence" value="ECO:0007669"/>
    <property type="project" value="UniProtKB-ARBA"/>
</dbReference>
<evidence type="ECO:0000256" key="2">
    <source>
        <dbReference type="ARBA" id="ARBA00022857"/>
    </source>
</evidence>
<sequence>MKYIEQFQKGYKPPFQEQGSAPGLQAKLDPQPLNDVTADGKPYKAANKLEGQSVIVTGGDSGIGLATALLFALEGADITFTYTTKERQEGKAAEQEIKKKTNGKVKLQSLELDLRKEEQCIVLVEKHLAFHGKLDALVLNHGTQNANTYLPTLPTEQWHNTFDTNLHSFFYICKAAIPHMPPGATINFNASINMAVGHPELIDYTATKGAMIGFMRALSNQIVGEKGIRCNAVAPGPIWTPLMYVHYLPATMSKKSIETFGTTVPMGRAGQPVEIATAFVFLASPDSSYISGQIIHINGGTVIE</sequence>
<keyword evidence="2" id="KW-0521">NADP</keyword>
<dbReference type="InterPro" id="IPR020904">
    <property type="entry name" value="Sc_DH/Rdtase_CS"/>
</dbReference>
<dbReference type="InterPro" id="IPR002347">
    <property type="entry name" value="SDR_fam"/>
</dbReference>
<accession>A0A4Y9YQ19</accession>
<evidence type="ECO:0000313" key="4">
    <source>
        <dbReference type="EMBL" id="TFY63139.1"/>
    </source>
</evidence>
<evidence type="ECO:0000256" key="1">
    <source>
        <dbReference type="ARBA" id="ARBA00006484"/>
    </source>
</evidence>
<keyword evidence="3" id="KW-0560">Oxidoreductase</keyword>
<dbReference type="Proteomes" id="UP000298390">
    <property type="component" value="Unassembled WGS sequence"/>
</dbReference>
<name>A0A4Y9YQ19_9APHY</name>
<evidence type="ECO:0000256" key="3">
    <source>
        <dbReference type="ARBA" id="ARBA00023002"/>
    </source>
</evidence>
<dbReference type="PANTHER" id="PTHR48107:SF26">
    <property type="entry name" value="OXIDOREDUCTASE, SHORT-CHAIN DEHYDROGENASE_REDUCTASE FAMILY (AFU_ORTHOLOGUE AFUA_4G05870)"/>
    <property type="match status" value="1"/>
</dbReference>
<dbReference type="STRING" id="34475.A0A4Y9YQ19"/>
<dbReference type="Gene3D" id="3.40.50.720">
    <property type="entry name" value="NAD(P)-binding Rossmann-like Domain"/>
    <property type="match status" value="1"/>
</dbReference>
<dbReference type="SUPFAM" id="SSF51735">
    <property type="entry name" value="NAD(P)-binding Rossmann-fold domains"/>
    <property type="match status" value="1"/>
</dbReference>